<dbReference type="InterPro" id="IPR013506">
    <property type="entry name" value="Topo_IIA_bsu_dom2"/>
</dbReference>
<dbReference type="PRINTS" id="PR00418">
    <property type="entry name" value="TPI2FAMILY"/>
</dbReference>
<dbReference type="GO" id="GO:0005694">
    <property type="term" value="C:chromosome"/>
    <property type="evidence" value="ECO:0007669"/>
    <property type="project" value="InterPro"/>
</dbReference>
<comment type="subcellular location">
    <subcellularLocation>
        <location evidence="11">Cytoplasm</location>
    </subcellularLocation>
</comment>
<dbReference type="SMART" id="SM00433">
    <property type="entry name" value="TOP2c"/>
    <property type="match status" value="1"/>
</dbReference>
<comment type="similarity">
    <text evidence="2 11">Belongs to the type II topoisomerase GyrB family.</text>
</comment>
<dbReference type="GO" id="GO:0003918">
    <property type="term" value="F:DNA topoisomerase type II (double strand cut, ATP-hydrolyzing) activity"/>
    <property type="evidence" value="ECO:0007669"/>
    <property type="project" value="UniProtKB-UniRule"/>
</dbReference>
<evidence type="ECO:0000256" key="11">
    <source>
        <dbReference type="HAMAP-Rule" id="MF_01898"/>
    </source>
</evidence>
<keyword evidence="6 11" id="KW-0067">ATP-binding</keyword>
<keyword evidence="15" id="KW-1185">Reference proteome</keyword>
<dbReference type="InterPro" id="IPR014721">
    <property type="entry name" value="Ribsml_uS5_D2-typ_fold_subgr"/>
</dbReference>
<dbReference type="GO" id="GO:0006265">
    <property type="term" value="P:DNA topological change"/>
    <property type="evidence" value="ECO:0007669"/>
    <property type="project" value="UniProtKB-UniRule"/>
</dbReference>
<gene>
    <name evidence="11" type="primary">gyrB</name>
    <name evidence="14" type="ORF">C7378_1850</name>
</gene>
<keyword evidence="5 11" id="KW-0547">Nucleotide-binding</keyword>
<dbReference type="InterPro" id="IPR049353">
    <property type="entry name" value="GyrB_hook"/>
</dbReference>
<keyword evidence="10 11" id="KW-0413">Isomerase</keyword>
<evidence type="ECO:0000313" key="14">
    <source>
        <dbReference type="EMBL" id="TCK74228.1"/>
    </source>
</evidence>
<feature type="compositionally biased region" description="Polar residues" evidence="12">
    <location>
        <begin position="1"/>
        <end position="12"/>
    </location>
</feature>
<evidence type="ECO:0000259" key="13">
    <source>
        <dbReference type="PROSITE" id="PS50880"/>
    </source>
</evidence>
<dbReference type="Proteomes" id="UP000295210">
    <property type="component" value="Unassembled WGS sequence"/>
</dbReference>
<evidence type="ECO:0000256" key="6">
    <source>
        <dbReference type="ARBA" id="ARBA00022840"/>
    </source>
</evidence>
<dbReference type="GO" id="GO:0005737">
    <property type="term" value="C:cytoplasm"/>
    <property type="evidence" value="ECO:0007669"/>
    <property type="project" value="UniProtKB-SubCell"/>
</dbReference>
<evidence type="ECO:0000256" key="3">
    <source>
        <dbReference type="ARBA" id="ARBA00022490"/>
    </source>
</evidence>
<dbReference type="Pfam" id="PF21249">
    <property type="entry name" value="GyrB_hook"/>
    <property type="match status" value="1"/>
</dbReference>
<feature type="region of interest" description="Disordered" evidence="12">
    <location>
        <begin position="750"/>
        <end position="786"/>
    </location>
</feature>
<dbReference type="InterPro" id="IPR013759">
    <property type="entry name" value="Topo_IIA_B_C"/>
</dbReference>
<dbReference type="GO" id="GO:0003677">
    <property type="term" value="F:DNA binding"/>
    <property type="evidence" value="ECO:0007669"/>
    <property type="project" value="UniProtKB-KW"/>
</dbReference>
<dbReference type="InterPro" id="IPR020568">
    <property type="entry name" value="Ribosomal_Su5_D2-typ_SF"/>
</dbReference>
<dbReference type="InterPro" id="IPR006171">
    <property type="entry name" value="TOPRIM_dom"/>
</dbReference>
<keyword evidence="8 11" id="KW-0799">Topoisomerase</keyword>
<comment type="caution">
    <text evidence="14">The sequence shown here is derived from an EMBL/GenBank/DDBJ whole genome shotgun (WGS) entry which is preliminary data.</text>
</comment>
<evidence type="ECO:0000256" key="2">
    <source>
        <dbReference type="ARBA" id="ARBA00010708"/>
    </source>
</evidence>
<dbReference type="AlphaFoldDB" id="A0A4R1L7N5"/>
<protein>
    <recommendedName>
        <fullName evidence="11">DNA gyrase subunit B</fullName>
        <ecNumber evidence="11">5.6.2.2</ecNumber>
    </recommendedName>
</protein>
<dbReference type="InterPro" id="IPR013760">
    <property type="entry name" value="Topo_IIA-like_dom_sf"/>
</dbReference>
<dbReference type="CDD" id="cd00822">
    <property type="entry name" value="TopoII_Trans_DNA_gyrase"/>
    <property type="match status" value="1"/>
</dbReference>
<evidence type="ECO:0000256" key="9">
    <source>
        <dbReference type="ARBA" id="ARBA00023125"/>
    </source>
</evidence>
<dbReference type="Gene3D" id="3.30.565.10">
    <property type="entry name" value="Histidine kinase-like ATPase, C-terminal domain"/>
    <property type="match status" value="1"/>
</dbReference>
<dbReference type="FunFam" id="3.30.565.10:FF:000002">
    <property type="entry name" value="DNA gyrase subunit B"/>
    <property type="match status" value="1"/>
</dbReference>
<dbReference type="EMBL" id="SMGK01000002">
    <property type="protein sequence ID" value="TCK74228.1"/>
    <property type="molecule type" value="Genomic_DNA"/>
</dbReference>
<dbReference type="Pfam" id="PF00204">
    <property type="entry name" value="DNA_gyraseB"/>
    <property type="match status" value="1"/>
</dbReference>
<dbReference type="InterPro" id="IPR000565">
    <property type="entry name" value="Topo_IIA_B"/>
</dbReference>
<evidence type="ECO:0000256" key="4">
    <source>
        <dbReference type="ARBA" id="ARBA00022723"/>
    </source>
</evidence>
<dbReference type="Gene3D" id="3.30.230.10">
    <property type="match status" value="1"/>
</dbReference>
<dbReference type="PANTHER" id="PTHR45866">
    <property type="entry name" value="DNA GYRASE/TOPOISOMERASE SUBUNIT B"/>
    <property type="match status" value="1"/>
</dbReference>
<dbReference type="GO" id="GO:0006261">
    <property type="term" value="P:DNA-templated DNA replication"/>
    <property type="evidence" value="ECO:0007669"/>
    <property type="project" value="UniProtKB-UniRule"/>
</dbReference>
<feature type="compositionally biased region" description="Low complexity" evidence="12">
    <location>
        <begin position="24"/>
        <end position="35"/>
    </location>
</feature>
<dbReference type="GO" id="GO:0005524">
    <property type="term" value="F:ATP binding"/>
    <property type="evidence" value="ECO:0007669"/>
    <property type="project" value="UniProtKB-UniRule"/>
</dbReference>
<comment type="function">
    <text evidence="11">A type II topoisomerase that negatively supercoils closed circular double-stranded (ds) DNA in an ATP-dependent manner to modulate DNA topology and maintain chromosomes in an underwound state. Negative supercoiling favors strand separation, and DNA replication, transcription, recombination and repair, all of which involve strand separation. Also able to catalyze the interconversion of other topological isomers of dsDNA rings, including catenanes and knotted rings. Type II topoisomerases break and join 2 DNA strands simultaneously in an ATP-dependent manner.</text>
</comment>
<dbReference type="SUPFAM" id="SSF56719">
    <property type="entry name" value="Type II DNA topoisomerase"/>
    <property type="match status" value="1"/>
</dbReference>
<evidence type="ECO:0000256" key="7">
    <source>
        <dbReference type="ARBA" id="ARBA00022842"/>
    </source>
</evidence>
<dbReference type="SUPFAM" id="SSF54211">
    <property type="entry name" value="Ribosomal protein S5 domain 2-like"/>
    <property type="match status" value="1"/>
</dbReference>
<feature type="site" description="Interaction with DNA" evidence="11">
    <location>
        <position position="490"/>
    </location>
</feature>
<keyword evidence="4 11" id="KW-0479">Metal-binding</keyword>
<feature type="binding site" evidence="11">
    <location>
        <position position="536"/>
    </location>
    <ligand>
        <name>Mg(2+)</name>
        <dbReference type="ChEBI" id="CHEBI:18420"/>
        <label>2</label>
    </ligand>
</feature>
<dbReference type="RefSeq" id="WP_424221352.1">
    <property type="nucleotide sequence ID" value="NZ_SMGK01000002.1"/>
</dbReference>
<evidence type="ECO:0000256" key="8">
    <source>
        <dbReference type="ARBA" id="ARBA00023029"/>
    </source>
</evidence>
<name>A0A4R1L7N5_9BACT</name>
<dbReference type="InterPro" id="IPR034160">
    <property type="entry name" value="TOPRIM_GyrB"/>
</dbReference>
<feature type="binding site" evidence="11">
    <location>
        <position position="462"/>
    </location>
    <ligand>
        <name>Mg(2+)</name>
        <dbReference type="ChEBI" id="CHEBI:18420"/>
        <label>1</label>
        <note>catalytic</note>
    </ligand>
</feature>
<comment type="miscellaneous">
    <text evidence="11">Few gyrases are as efficient as E.coli at forming negative supercoils. Not all organisms have 2 type II topoisomerases; in organisms with a single type II topoisomerase this enzyme also has to decatenate newly replicated chromosomes.</text>
</comment>
<keyword evidence="3 11" id="KW-0963">Cytoplasm</keyword>
<dbReference type="PRINTS" id="PR01159">
    <property type="entry name" value="DNAGYRASEB"/>
</dbReference>
<evidence type="ECO:0000256" key="12">
    <source>
        <dbReference type="SAM" id="MobiDB-lite"/>
    </source>
</evidence>
<keyword evidence="7 11" id="KW-0460">Magnesium</keyword>
<evidence type="ECO:0000256" key="5">
    <source>
        <dbReference type="ARBA" id="ARBA00022741"/>
    </source>
</evidence>
<dbReference type="InterPro" id="IPR002288">
    <property type="entry name" value="DNA_gyrase_B_C"/>
</dbReference>
<evidence type="ECO:0000256" key="1">
    <source>
        <dbReference type="ARBA" id="ARBA00000185"/>
    </source>
</evidence>
<dbReference type="NCBIfam" id="NF011501">
    <property type="entry name" value="PRK14939.1"/>
    <property type="match status" value="1"/>
</dbReference>
<dbReference type="PANTHER" id="PTHR45866:SF1">
    <property type="entry name" value="DNA GYRASE SUBUNIT B, MITOCHONDRIAL"/>
    <property type="match status" value="1"/>
</dbReference>
<dbReference type="CDD" id="cd16928">
    <property type="entry name" value="HATPase_GyrB-like"/>
    <property type="match status" value="1"/>
</dbReference>
<dbReference type="GO" id="GO:0046872">
    <property type="term" value="F:metal ion binding"/>
    <property type="evidence" value="ECO:0007669"/>
    <property type="project" value="UniProtKB-KW"/>
</dbReference>
<dbReference type="PROSITE" id="PS50880">
    <property type="entry name" value="TOPRIM"/>
    <property type="match status" value="1"/>
</dbReference>
<dbReference type="EC" id="5.6.2.2" evidence="11"/>
<feature type="region of interest" description="Disordered" evidence="12">
    <location>
        <begin position="1"/>
        <end position="37"/>
    </location>
</feature>
<feature type="binding site" evidence="11">
    <location>
        <position position="538"/>
    </location>
    <ligand>
        <name>Mg(2+)</name>
        <dbReference type="ChEBI" id="CHEBI:18420"/>
        <label>2</label>
    </ligand>
</feature>
<dbReference type="InterPro" id="IPR011557">
    <property type="entry name" value="GyrB"/>
</dbReference>
<reference evidence="14 15" key="1">
    <citation type="submission" date="2019-03" db="EMBL/GenBank/DDBJ databases">
        <title>Genomic Encyclopedia of Type Strains, Phase IV (KMG-IV): sequencing the most valuable type-strain genomes for metagenomic binning, comparative biology and taxonomic classification.</title>
        <authorList>
            <person name="Goeker M."/>
        </authorList>
    </citation>
    <scope>NUCLEOTIDE SEQUENCE [LARGE SCALE GENOMIC DNA]</scope>
    <source>
        <strain evidence="14 15">DSM 103428</strain>
    </source>
</reference>
<feature type="site" description="Interaction with DNA" evidence="11">
    <location>
        <position position="487"/>
    </location>
</feature>
<dbReference type="InterPro" id="IPR003594">
    <property type="entry name" value="HATPase_dom"/>
</dbReference>
<dbReference type="NCBIfam" id="TIGR01059">
    <property type="entry name" value="gyrB"/>
    <property type="match status" value="1"/>
</dbReference>
<evidence type="ECO:0000256" key="10">
    <source>
        <dbReference type="ARBA" id="ARBA00023235"/>
    </source>
</evidence>
<evidence type="ECO:0000313" key="15">
    <source>
        <dbReference type="Proteomes" id="UP000295210"/>
    </source>
</evidence>
<dbReference type="NCBIfam" id="NF004189">
    <property type="entry name" value="PRK05644.1"/>
    <property type="match status" value="1"/>
</dbReference>
<organism evidence="14 15">
    <name type="scientific">Acidipila rosea</name>
    <dbReference type="NCBI Taxonomy" id="768535"/>
    <lineage>
        <taxon>Bacteria</taxon>
        <taxon>Pseudomonadati</taxon>
        <taxon>Acidobacteriota</taxon>
        <taxon>Terriglobia</taxon>
        <taxon>Terriglobales</taxon>
        <taxon>Acidobacteriaceae</taxon>
        <taxon>Acidipila</taxon>
    </lineage>
</organism>
<dbReference type="Gene3D" id="3.40.50.670">
    <property type="match status" value="2"/>
</dbReference>
<feature type="compositionally biased region" description="Acidic residues" evidence="12">
    <location>
        <begin position="755"/>
        <end position="765"/>
    </location>
</feature>
<dbReference type="CDD" id="cd03366">
    <property type="entry name" value="TOPRIM_TopoIIA_GyrB"/>
    <property type="match status" value="1"/>
</dbReference>
<keyword evidence="9" id="KW-0238">DNA-binding</keyword>
<dbReference type="SUPFAM" id="SSF55874">
    <property type="entry name" value="ATPase domain of HSP90 chaperone/DNA topoisomerase II/histidine kinase"/>
    <property type="match status" value="1"/>
</dbReference>
<dbReference type="InterPro" id="IPR036890">
    <property type="entry name" value="HATPase_C_sf"/>
</dbReference>
<feature type="domain" description="Toprim" evidence="13">
    <location>
        <begin position="456"/>
        <end position="571"/>
    </location>
</feature>
<dbReference type="HAMAP" id="MF_01898">
    <property type="entry name" value="GyrB"/>
    <property type="match status" value="1"/>
</dbReference>
<dbReference type="FunFam" id="3.30.230.10:FF:000005">
    <property type="entry name" value="DNA gyrase subunit B"/>
    <property type="match status" value="1"/>
</dbReference>
<comment type="subunit">
    <text evidence="11">Heterotetramer, composed of two GyrA and two GyrB chains. In the heterotetramer, GyrA contains the active site tyrosine that forms a transient covalent intermediate with DNA, while GyrB binds cofactors and catalyzes ATP hydrolysis.</text>
</comment>
<dbReference type="Pfam" id="PF02518">
    <property type="entry name" value="HATPase_c"/>
    <property type="match status" value="1"/>
</dbReference>
<comment type="catalytic activity">
    <reaction evidence="1 11">
        <text>ATP-dependent breakage, passage and rejoining of double-stranded DNA.</text>
        <dbReference type="EC" id="5.6.2.2"/>
    </reaction>
</comment>
<proteinExistence type="inferred from homology"/>
<dbReference type="FunFam" id="3.40.50.670:FF:000001">
    <property type="entry name" value="DNA topoisomerase 2"/>
    <property type="match status" value="1"/>
</dbReference>
<dbReference type="SMART" id="SM00387">
    <property type="entry name" value="HATPase_c"/>
    <property type="match status" value="1"/>
</dbReference>
<dbReference type="Pfam" id="PF00986">
    <property type="entry name" value="DNA_gyraseB_C"/>
    <property type="match status" value="1"/>
</dbReference>
<dbReference type="Pfam" id="PF01751">
    <property type="entry name" value="Toprim"/>
    <property type="match status" value="1"/>
</dbReference>
<feature type="binding site" evidence="11">
    <location>
        <position position="536"/>
    </location>
    <ligand>
        <name>Mg(2+)</name>
        <dbReference type="ChEBI" id="CHEBI:18420"/>
        <label>1</label>
        <note>catalytic</note>
    </ligand>
</feature>
<comment type="cofactor">
    <cofactor evidence="11">
        <name>Mg(2+)</name>
        <dbReference type="ChEBI" id="CHEBI:18420"/>
    </cofactor>
    <cofactor evidence="11">
        <name>Mn(2+)</name>
        <dbReference type="ChEBI" id="CHEBI:29035"/>
    </cofactor>
    <cofactor evidence="11">
        <name>Ca(2+)</name>
        <dbReference type="ChEBI" id="CHEBI:29108"/>
    </cofactor>
    <text evidence="11">Binds two Mg(2+) per subunit. The magnesium ions form salt bridges with both the protein and the DNA. Can also accept other divalent metal cations, such as Mn(2+) or Ca(2+).</text>
</comment>
<sequence length="875" mass="97120">MSTKELTTSPNLPLSMPDDPIAPAAAQAGGQSSGSYTSDNIKVLEGLEAVRLRPAMYIGSTGEMGLHHLVYEVVDNSVDEALAGYAKRIEVTIHVDNSITVTDDGRGIPVDLKTLDNGEKMPAVQVVLTKLHAGGKFDSSTYKVSGGLHGVGVSCVNALSEAFDVEIWRDGHTYEQDYARGNPISTLRQTGTSKKRGTKVHFLPDKSIFTATEYNYDTLAQRLRELAFLNKGLEISLSDERTTDAKTGEAKRTDFKYAGGIAEFIKHLNKGKQILHDKPIVMEGFRDGVDMEIALQYNDSYSETVFTFANNINTADGGSHLSGFRTALTRTINSAGQQLGLFKDVKENLSGDDVREGMVAVISVKLPQPQFEGQTKGKLNSDIAGTVQALVNEKLGMFLEQNPPIAKKIINKAIEAARAREAARKARDLTRRKGALDGGGLPGKLADCSERNPERCELYLVEGESAGGTAKQGRDRRFQAILPLKGKILNVEKARYDKMLGHEEIRAMITALGCGIGKDDFDPSKLRYSKIILMTDADVDGSHIRTLLLTFFFRHMTELIKRGNVYIAQPPLYRIKKGKSEQYIKDDREFVKVMVKRASDGMIVRYGDGTQRIDGPALTKFMGNLNDYLGFFDKVNKRLRNEEVTTLLASHELIKRADFEGVDGKAPLKLDAIHQALESIAKKYQFKAVNAPLYDEEHQTWSVSYNDSQGAPRKIDWTLASSPEYRQMMSKHVQIKDALEPPFIVEYAGKNVTPDPEETEGETVGEVEAGKPAPKRSGRVSQEPVKKATPRELFEYVVDQGRREYQVSRYKGLGEMTAPQLWETTMDPERRTLLSVKLEDIAETETIFTTLMGEDVEARRKFIEDNALDVKNLDI</sequence>
<accession>A0A4R1L7N5</accession>
<dbReference type="InterPro" id="IPR001241">
    <property type="entry name" value="Topo_IIA"/>
</dbReference>